<dbReference type="PANTHER" id="PTHR43875">
    <property type="entry name" value="MALTODEXTRIN IMPORT ATP-BINDING PROTEIN MSMX"/>
    <property type="match status" value="1"/>
</dbReference>
<dbReference type="PROSITE" id="PS00211">
    <property type="entry name" value="ABC_TRANSPORTER_1"/>
    <property type="match status" value="1"/>
</dbReference>
<dbReference type="Gene3D" id="3.40.50.300">
    <property type="entry name" value="P-loop containing nucleotide triphosphate hydrolases"/>
    <property type="match status" value="1"/>
</dbReference>
<dbReference type="InterPro" id="IPR017871">
    <property type="entry name" value="ABC_transporter-like_CS"/>
</dbReference>
<evidence type="ECO:0000256" key="3">
    <source>
        <dbReference type="ARBA" id="ARBA00022519"/>
    </source>
</evidence>
<dbReference type="Gene3D" id="2.40.50.140">
    <property type="entry name" value="Nucleic acid-binding proteins"/>
    <property type="match status" value="1"/>
</dbReference>
<evidence type="ECO:0000256" key="4">
    <source>
        <dbReference type="ARBA" id="ARBA00022741"/>
    </source>
</evidence>
<dbReference type="NCBIfam" id="NF008653">
    <property type="entry name" value="PRK11650.1"/>
    <property type="match status" value="1"/>
</dbReference>
<dbReference type="PROSITE" id="PS50893">
    <property type="entry name" value="ABC_TRANSPORTER_2"/>
    <property type="match status" value="1"/>
</dbReference>
<dbReference type="CDD" id="cd03301">
    <property type="entry name" value="ABC_MalK_N"/>
    <property type="match status" value="1"/>
</dbReference>
<keyword evidence="3" id="KW-0472">Membrane</keyword>
<feature type="domain" description="ABC transporter" evidence="6">
    <location>
        <begin position="4"/>
        <end position="243"/>
    </location>
</feature>
<evidence type="ECO:0000313" key="8">
    <source>
        <dbReference type="Proteomes" id="UP000614287"/>
    </source>
</evidence>
<dbReference type="InterPro" id="IPR012340">
    <property type="entry name" value="NA-bd_OB-fold"/>
</dbReference>
<dbReference type="Proteomes" id="UP000614287">
    <property type="component" value="Unassembled WGS sequence"/>
</dbReference>
<dbReference type="AlphaFoldDB" id="A0A8J3CJK0"/>
<keyword evidence="8" id="KW-1185">Reference proteome</keyword>
<protein>
    <submittedName>
        <fullName evidence="7">ABC transporter ATP-binding protein</fullName>
    </submittedName>
</protein>
<keyword evidence="5 7" id="KW-0067">ATP-binding</keyword>
<dbReference type="InterPro" id="IPR047641">
    <property type="entry name" value="ABC_transpr_MalK/UgpC-like"/>
</dbReference>
<dbReference type="InterPro" id="IPR008995">
    <property type="entry name" value="Mo/tungstate-bd_C_term_dom"/>
</dbReference>
<keyword evidence="4" id="KW-0547">Nucleotide-binding</keyword>
<dbReference type="Pfam" id="PF08402">
    <property type="entry name" value="TOBE_2"/>
    <property type="match status" value="1"/>
</dbReference>
<dbReference type="InterPro" id="IPR027417">
    <property type="entry name" value="P-loop_NTPase"/>
</dbReference>
<evidence type="ECO:0000259" key="6">
    <source>
        <dbReference type="PROSITE" id="PS50893"/>
    </source>
</evidence>
<dbReference type="EMBL" id="BMZG01000001">
    <property type="protein sequence ID" value="GHA65032.1"/>
    <property type="molecule type" value="Genomic_DNA"/>
</dbReference>
<evidence type="ECO:0000256" key="2">
    <source>
        <dbReference type="ARBA" id="ARBA00022475"/>
    </source>
</evidence>
<evidence type="ECO:0000256" key="5">
    <source>
        <dbReference type="ARBA" id="ARBA00022840"/>
    </source>
</evidence>
<dbReference type="FunFam" id="3.40.50.300:FF:000042">
    <property type="entry name" value="Maltose/maltodextrin ABC transporter, ATP-binding protein"/>
    <property type="match status" value="1"/>
</dbReference>
<dbReference type="PANTHER" id="PTHR43875:SF3">
    <property type="entry name" value="MALTOSE_MALTODEXTRIN IMPORT ATP-BINDING PROTEIN MALK"/>
    <property type="match status" value="1"/>
</dbReference>
<organism evidence="7 8">
    <name type="scientific">Formosimonas limnophila</name>
    <dbReference type="NCBI Taxonomy" id="1384487"/>
    <lineage>
        <taxon>Bacteria</taxon>
        <taxon>Pseudomonadati</taxon>
        <taxon>Pseudomonadota</taxon>
        <taxon>Betaproteobacteria</taxon>
        <taxon>Burkholderiales</taxon>
        <taxon>Burkholderiaceae</taxon>
        <taxon>Formosimonas</taxon>
    </lineage>
</organism>
<dbReference type="SUPFAM" id="SSF50331">
    <property type="entry name" value="MOP-like"/>
    <property type="match status" value="1"/>
</dbReference>
<dbReference type="Pfam" id="PF00005">
    <property type="entry name" value="ABC_tran"/>
    <property type="match status" value="1"/>
</dbReference>
<reference evidence="7" key="1">
    <citation type="journal article" date="2014" name="Int. J. Syst. Evol. Microbiol.">
        <title>Complete genome sequence of Corynebacterium casei LMG S-19264T (=DSM 44701T), isolated from a smear-ripened cheese.</title>
        <authorList>
            <consortium name="US DOE Joint Genome Institute (JGI-PGF)"/>
            <person name="Walter F."/>
            <person name="Albersmeier A."/>
            <person name="Kalinowski J."/>
            <person name="Ruckert C."/>
        </authorList>
    </citation>
    <scope>NUCLEOTIDE SEQUENCE</scope>
    <source>
        <strain evidence="7">KCTC 32501</strain>
    </source>
</reference>
<dbReference type="SUPFAM" id="SSF52540">
    <property type="entry name" value="P-loop containing nucleoside triphosphate hydrolases"/>
    <property type="match status" value="1"/>
</dbReference>
<dbReference type="RefSeq" id="WP_189490409.1">
    <property type="nucleotide sequence ID" value="NZ_BMZG01000001.1"/>
</dbReference>
<evidence type="ECO:0000256" key="1">
    <source>
        <dbReference type="ARBA" id="ARBA00022448"/>
    </source>
</evidence>
<dbReference type="GO" id="GO:1990060">
    <property type="term" value="C:maltose transport complex"/>
    <property type="evidence" value="ECO:0007669"/>
    <property type="project" value="TreeGrafter"/>
</dbReference>
<gene>
    <name evidence="7" type="ORF">GCM10009007_01860</name>
</gene>
<proteinExistence type="predicted"/>
<reference evidence="7" key="2">
    <citation type="submission" date="2020-09" db="EMBL/GenBank/DDBJ databases">
        <authorList>
            <person name="Sun Q."/>
            <person name="Kim S."/>
        </authorList>
    </citation>
    <scope>NUCLEOTIDE SEQUENCE</scope>
    <source>
        <strain evidence="7">KCTC 32501</strain>
    </source>
</reference>
<evidence type="ECO:0000313" key="7">
    <source>
        <dbReference type="EMBL" id="GHA65032.1"/>
    </source>
</evidence>
<dbReference type="GO" id="GO:0005524">
    <property type="term" value="F:ATP binding"/>
    <property type="evidence" value="ECO:0007669"/>
    <property type="project" value="UniProtKB-KW"/>
</dbReference>
<dbReference type="InterPro" id="IPR013611">
    <property type="entry name" value="Transp-assoc_OB_typ2"/>
</dbReference>
<dbReference type="InterPro" id="IPR003593">
    <property type="entry name" value="AAA+_ATPase"/>
</dbReference>
<dbReference type="Gene3D" id="2.40.50.100">
    <property type="match status" value="1"/>
</dbReference>
<sequence>MAELIFKGVHKRYGDNPYTIRDVNLHIGENEFCVFVGPSGCGKSTLLRMVAGLEDITSGELQIGGVRVNEKAPSERGVSMVFQSYALYPHMTVYENMAFGLKIAKTADTDVDKKVRHAAQILQLDHLLERLPKELSGGQRQRVAIGRAIVREPGVFLFDEPLSNLDAALRVKTRLEIARLHKDIGTASMIYVTHDQVEAMTLADKILLLNSGEAVQRDGSVAQCGAPLELYHFPVNKFVAGFIGSPKMNFVHGTLESAAPESAIVRMGDSSYQVRINAVGLPAGTKLEIGIRPEHTKLVNADGDNVIQGKVEFIEKLGEASYLYVSVPNADDTMTVRQSGDTNYKIGDMVHVYLQADALHAFKEDGRACPRTIRVDSVKDSFSVAGVAGAVVAEPYAS</sequence>
<dbReference type="InterPro" id="IPR015855">
    <property type="entry name" value="ABC_transpr_MalK-like"/>
</dbReference>
<dbReference type="InterPro" id="IPR003439">
    <property type="entry name" value="ABC_transporter-like_ATP-bd"/>
</dbReference>
<accession>A0A8J3CJK0</accession>
<dbReference type="GO" id="GO:0055052">
    <property type="term" value="C:ATP-binding cassette (ABC) transporter complex, substrate-binding subunit-containing"/>
    <property type="evidence" value="ECO:0007669"/>
    <property type="project" value="TreeGrafter"/>
</dbReference>
<keyword evidence="2" id="KW-1003">Cell membrane</keyword>
<name>A0A8J3CJK0_9BURK</name>
<dbReference type="GO" id="GO:0016887">
    <property type="term" value="F:ATP hydrolysis activity"/>
    <property type="evidence" value="ECO:0007669"/>
    <property type="project" value="InterPro"/>
</dbReference>
<keyword evidence="1" id="KW-0813">Transport</keyword>
<dbReference type="SMART" id="SM00382">
    <property type="entry name" value="AAA"/>
    <property type="match status" value="1"/>
</dbReference>
<keyword evidence="3" id="KW-0997">Cell inner membrane</keyword>
<comment type="caution">
    <text evidence="7">The sequence shown here is derived from an EMBL/GenBank/DDBJ whole genome shotgun (WGS) entry which is preliminary data.</text>
</comment>
<dbReference type="GO" id="GO:0015423">
    <property type="term" value="F:ABC-type maltose transporter activity"/>
    <property type="evidence" value="ECO:0007669"/>
    <property type="project" value="TreeGrafter"/>
</dbReference>